<proteinExistence type="predicted"/>
<dbReference type="EMBL" id="LN887216">
    <property type="protein sequence ID" value="CUR36508.1"/>
    <property type="molecule type" value="Genomic_DNA"/>
</dbReference>
<gene>
    <name evidence="1" type="ORF">LRLP16767_LRPG3B_00300</name>
</gene>
<dbReference type="RefSeq" id="WP_086120256.1">
    <property type="nucleotide sequence ID" value="NZ_JBNPMJ010000008.1"/>
</dbReference>
<protein>
    <submittedName>
        <fullName evidence="1">Phage tail assembly</fullName>
    </submittedName>
</protein>
<dbReference type="AlphaFoldDB" id="A0A0U5EW74"/>
<accession>A0A0U5EW74</accession>
<sequence>MAEYEGMDDFLQDWLKKVENISTKLTPKQQAKITKAGADVYMQKLRTVTRNKHYSSHNDKTHGHAADHITDQAKNVDGKVTGVSSVGWDNSYHAMIMYWLNDGTRKLRGDHFITNLQQSEEVQEDVLKAEAAEYQKLIREEGDDL</sequence>
<dbReference type="NCBIfam" id="TIGR01725">
    <property type="entry name" value="phge_HK97_gp10"/>
    <property type="match status" value="1"/>
</dbReference>
<dbReference type="InterPro" id="IPR010064">
    <property type="entry name" value="HK97-gp10_tail"/>
</dbReference>
<organism evidence="1">
    <name type="scientific">Limosilactobacillus reuteri</name>
    <name type="common">Lactobacillus reuteri</name>
    <dbReference type="NCBI Taxonomy" id="1598"/>
    <lineage>
        <taxon>Bacteria</taxon>
        <taxon>Bacillati</taxon>
        <taxon>Bacillota</taxon>
        <taxon>Bacilli</taxon>
        <taxon>Lactobacillales</taxon>
        <taxon>Lactobacillaceae</taxon>
        <taxon>Limosilactobacillus</taxon>
    </lineage>
</organism>
<evidence type="ECO:0000313" key="1">
    <source>
        <dbReference type="EMBL" id="CUR36508.1"/>
    </source>
</evidence>
<name>A0A0U5EW74_LIMRT</name>
<reference evidence="1" key="1">
    <citation type="submission" date="2015-10" db="EMBL/GenBank/DDBJ databases">
        <authorList>
            <person name="Gilbert D.G."/>
        </authorList>
    </citation>
    <scope>NUCLEOTIDE SEQUENCE</scope>
    <source>
        <strain evidence="1">Pg-3b</strain>
    </source>
</reference>